<proteinExistence type="predicted"/>
<dbReference type="Pfam" id="PF11275">
    <property type="entry name" value="DUF3077"/>
    <property type="match status" value="1"/>
</dbReference>
<reference evidence="1 2" key="1">
    <citation type="submission" date="2016-10" db="EMBL/GenBank/DDBJ databases">
        <title>Pseudomonas lactis sp. nov. and Pseudomonas paralactis sp. nov., isolated from bovine raw milk.</title>
        <authorList>
            <person name="Von Neubeck M."/>
            <person name="Huptas C."/>
            <person name="Glueck C."/>
            <person name="Krewinkel M."/>
            <person name="Stoeckel M."/>
            <person name="Stressler T."/>
            <person name="Fischer L."/>
            <person name="Hinrichs J."/>
            <person name="Scherer S."/>
            <person name="Wenning M."/>
        </authorList>
    </citation>
    <scope>NUCLEOTIDE SEQUENCE [LARGE SCALE GENOMIC DNA]</scope>
    <source>
        <strain evidence="1 2">DSM 17516</strain>
    </source>
</reference>
<dbReference type="EMBL" id="MNPW01000006">
    <property type="protein sequence ID" value="ONH54048.1"/>
    <property type="molecule type" value="Genomic_DNA"/>
</dbReference>
<evidence type="ECO:0008006" key="3">
    <source>
        <dbReference type="Google" id="ProtNLM"/>
    </source>
</evidence>
<dbReference type="RefSeq" id="WP_076952268.1">
    <property type="nucleotide sequence ID" value="NZ_MNPW01000006.1"/>
</dbReference>
<sequence length="101" mass="10847">MPYETPFTLTSTKTIGAATFADCGENKSDLKLFRVNAGVPLREAVEHAAHVLGLAQMLSLEAAMDPRAERFAFAAHYLCEMGKAILDDLLLAVEPGKPAAQ</sequence>
<organism evidence="1 2">
    <name type="scientific">Pseudomonas cedrina subsp. cedrina</name>
    <dbReference type="NCBI Taxonomy" id="76762"/>
    <lineage>
        <taxon>Bacteria</taxon>
        <taxon>Pseudomonadati</taxon>
        <taxon>Pseudomonadota</taxon>
        <taxon>Gammaproteobacteria</taxon>
        <taxon>Pseudomonadales</taxon>
        <taxon>Pseudomonadaceae</taxon>
        <taxon>Pseudomonas</taxon>
    </lineage>
</organism>
<dbReference type="OrthoDB" id="7024680at2"/>
<dbReference type="AlphaFoldDB" id="A0A1V2K8M0"/>
<evidence type="ECO:0000313" key="2">
    <source>
        <dbReference type="Proteomes" id="UP000189295"/>
    </source>
</evidence>
<comment type="caution">
    <text evidence="1">The sequence shown here is derived from an EMBL/GenBank/DDBJ whole genome shotgun (WGS) entry which is preliminary data.</text>
</comment>
<accession>A0A1V2K8M0</accession>
<protein>
    <recommendedName>
        <fullName evidence="3">DUF3077 domain-containing protein</fullName>
    </recommendedName>
</protein>
<evidence type="ECO:0000313" key="1">
    <source>
        <dbReference type="EMBL" id="ONH54048.1"/>
    </source>
</evidence>
<dbReference type="Proteomes" id="UP000189295">
    <property type="component" value="Unassembled WGS sequence"/>
</dbReference>
<name>A0A1V2K8M0_PSECE</name>
<gene>
    <name evidence="1" type="ORF">BLL36_13935</name>
</gene>
<dbReference type="InterPro" id="IPR021427">
    <property type="entry name" value="DUF3077"/>
</dbReference>